<sequence length="125" mass="14008">MRLLLDTNALLWALTDSPRIEPVRELLLADENEVFVSSVSWWEIAIKTRIGKLDAELSVLRVAAQESGFLELPLLGVHAEMLATLPRHHNDPFDHMLVSQAMAEPMRLITGDSVLSSYTPLVLHI</sequence>
<dbReference type="CDD" id="cd09872">
    <property type="entry name" value="PIN_Sll0205-like"/>
    <property type="match status" value="1"/>
</dbReference>
<dbReference type="SUPFAM" id="SSF88723">
    <property type="entry name" value="PIN domain-like"/>
    <property type="match status" value="1"/>
</dbReference>
<dbReference type="RefSeq" id="WP_190243939.1">
    <property type="nucleotide sequence ID" value="NZ_VRYY01000111.1"/>
</dbReference>
<dbReference type="PANTHER" id="PTHR36173">
    <property type="entry name" value="RIBONUCLEASE VAPC16-RELATED"/>
    <property type="match status" value="1"/>
</dbReference>
<dbReference type="Pfam" id="PF01850">
    <property type="entry name" value="PIN"/>
    <property type="match status" value="1"/>
</dbReference>
<keyword evidence="3" id="KW-1185">Reference proteome</keyword>
<gene>
    <name evidence="2" type="ORF">FVW20_05105</name>
</gene>
<dbReference type="InterPro" id="IPR029060">
    <property type="entry name" value="PIN-like_dom_sf"/>
</dbReference>
<proteinExistence type="predicted"/>
<dbReference type="EMBL" id="VRYY01000111">
    <property type="protein sequence ID" value="MBG3876421.1"/>
    <property type="molecule type" value="Genomic_DNA"/>
</dbReference>
<dbReference type="PANTHER" id="PTHR36173:SF2">
    <property type="entry name" value="RIBONUCLEASE VAPC16"/>
    <property type="match status" value="1"/>
</dbReference>
<evidence type="ECO:0000313" key="2">
    <source>
        <dbReference type="EMBL" id="MBG3876421.1"/>
    </source>
</evidence>
<feature type="domain" description="PIN" evidence="1">
    <location>
        <begin position="4"/>
        <end position="116"/>
    </location>
</feature>
<dbReference type="InterPro" id="IPR002716">
    <property type="entry name" value="PIN_dom"/>
</dbReference>
<evidence type="ECO:0000313" key="3">
    <source>
        <dbReference type="Proteomes" id="UP001194469"/>
    </source>
</evidence>
<accession>A0ABS0J377</accession>
<dbReference type="InterPro" id="IPR041705">
    <property type="entry name" value="PIN_Sll0205"/>
</dbReference>
<protein>
    <submittedName>
        <fullName evidence="2">Type II toxin-antitoxin system VapC family toxin</fullName>
    </submittedName>
</protein>
<organism evidence="2 3">
    <name type="scientific">Nitratidesulfovibrio oxamicus</name>
    <dbReference type="NCBI Taxonomy" id="32016"/>
    <lineage>
        <taxon>Bacteria</taxon>
        <taxon>Pseudomonadati</taxon>
        <taxon>Thermodesulfobacteriota</taxon>
        <taxon>Desulfovibrionia</taxon>
        <taxon>Desulfovibrionales</taxon>
        <taxon>Desulfovibrionaceae</taxon>
        <taxon>Nitratidesulfovibrio</taxon>
    </lineage>
</organism>
<dbReference type="Gene3D" id="3.40.50.1010">
    <property type="entry name" value="5'-nuclease"/>
    <property type="match status" value="1"/>
</dbReference>
<dbReference type="InterPro" id="IPR052919">
    <property type="entry name" value="TA_system_RNase"/>
</dbReference>
<comment type="caution">
    <text evidence="2">The sequence shown here is derived from an EMBL/GenBank/DDBJ whole genome shotgun (WGS) entry which is preliminary data.</text>
</comment>
<name>A0ABS0J377_9BACT</name>
<dbReference type="Proteomes" id="UP001194469">
    <property type="component" value="Unassembled WGS sequence"/>
</dbReference>
<evidence type="ECO:0000259" key="1">
    <source>
        <dbReference type="Pfam" id="PF01850"/>
    </source>
</evidence>
<reference evidence="2 3" key="1">
    <citation type="submission" date="2019-08" db="EMBL/GenBank/DDBJ databases">
        <authorList>
            <person name="Luo N."/>
        </authorList>
    </citation>
    <scope>NUCLEOTIDE SEQUENCE [LARGE SCALE GENOMIC DNA]</scope>
    <source>
        <strain evidence="2 3">NCIMB 9442</strain>
    </source>
</reference>